<proteinExistence type="predicted"/>
<dbReference type="Pfam" id="PF22888">
    <property type="entry name" value="FIMAH"/>
    <property type="match status" value="1"/>
</dbReference>
<dbReference type="EMBL" id="VCIW01000005">
    <property type="protein sequence ID" value="TLS52448.1"/>
    <property type="molecule type" value="Genomic_DNA"/>
</dbReference>
<evidence type="ECO:0000256" key="1">
    <source>
        <dbReference type="SAM" id="SignalP"/>
    </source>
</evidence>
<name>A0A5R9GGE0_9BACL</name>
<dbReference type="InterPro" id="IPR011047">
    <property type="entry name" value="Quinoprotein_ADH-like_sf"/>
</dbReference>
<organism evidence="3 4">
    <name type="scientific">Paenibacillus antri</name>
    <dbReference type="NCBI Taxonomy" id="2582848"/>
    <lineage>
        <taxon>Bacteria</taxon>
        <taxon>Bacillati</taxon>
        <taxon>Bacillota</taxon>
        <taxon>Bacilli</taxon>
        <taxon>Bacillales</taxon>
        <taxon>Paenibacillaceae</taxon>
        <taxon>Paenibacillus</taxon>
    </lineage>
</organism>
<dbReference type="InterPro" id="IPR015943">
    <property type="entry name" value="WD40/YVTN_repeat-like_dom_sf"/>
</dbReference>
<keyword evidence="4" id="KW-1185">Reference proteome</keyword>
<feature type="domain" description="FIMAH" evidence="2">
    <location>
        <begin position="1313"/>
        <end position="1391"/>
    </location>
</feature>
<dbReference type="OrthoDB" id="843723at2"/>
<evidence type="ECO:0000259" key="2">
    <source>
        <dbReference type="Pfam" id="PF22888"/>
    </source>
</evidence>
<gene>
    <name evidence="3" type="ORF">FE782_10810</name>
</gene>
<dbReference type="SUPFAM" id="SSF101898">
    <property type="entry name" value="NHL repeat"/>
    <property type="match status" value="1"/>
</dbReference>
<dbReference type="SUPFAM" id="SSF49785">
    <property type="entry name" value="Galactose-binding domain-like"/>
    <property type="match status" value="1"/>
</dbReference>
<feature type="signal peptide" evidence="1">
    <location>
        <begin position="1"/>
        <end position="30"/>
    </location>
</feature>
<dbReference type="RefSeq" id="WP_138194104.1">
    <property type="nucleotide sequence ID" value="NZ_VCIW01000005.1"/>
</dbReference>
<dbReference type="Proteomes" id="UP000309676">
    <property type="component" value="Unassembled WGS sequence"/>
</dbReference>
<keyword evidence="1" id="KW-0732">Signal</keyword>
<dbReference type="Gene3D" id="2.60.40.1080">
    <property type="match status" value="1"/>
</dbReference>
<dbReference type="InterPro" id="IPR008979">
    <property type="entry name" value="Galactose-bd-like_sf"/>
</dbReference>
<dbReference type="Gene3D" id="1.20.1270.90">
    <property type="entry name" value="AF1782-like"/>
    <property type="match status" value="1"/>
</dbReference>
<protein>
    <recommendedName>
        <fullName evidence="2">FIMAH domain-containing protein</fullName>
    </recommendedName>
</protein>
<sequence>MIIIRSLIIRMICISLAVSVGITWHPGSTAAADASAMTPPQVPNAGFESIVEEFNIPGWTQVFGDGIEDVHYELSNEDPYEGGASLLLDDNNSSAGLGFESDPFPVSPGMFYLVSSMMKVERGSVGMYIQLYNEAGDKVAEKGMWTAAVSGEWVKSEISGLVPDDAATAKVLVYSSASGRARGYIDSIHVELKPWVENAGFEGAQTGASIPGWSQVFGTGEKDVYYEVSSSSYYEGTKSLLLDDNNAAVGLGFESAAIKVIPSVNYSLSVMTKVDRGALGIYARYYNSSGVKIGETGKFVSNNAWENQLIGFTPPVGTEAVRILIYSSASGRARGFADAVQIVRTTPSIGNEGFESDAVRMIPSDWTQTYGAGEQNVSFELSQANPYEGARSLLLDDNSATSLLGFESAHFPVEPGVSYSVSAMQKVERGSLALYARFFDETGAMIAESGNWMVPTDGHWAKSAVSAVVPAGAVTANVLIYSSSTGRARGYSDAVRVELNPIGTFENIGAVVEGMINEDAAIGVEDELAVIYTLFKGRGEVPATFAVIDALTREVLRSFPLPDVEAAWGVKIATDGRVYIGTHYDGGLYRYTPGTKDFEYLGRFGNETHVFSLAAGADGKMYAGTYPGGRLFEYDPVEGVIRDLGQPDPEQRYVRSLAYDASRDVLYVGVGGTKSRVFKRSSDGSMEELLAGRIPGGGDTYTWPYGISFAADRLFVKFSNGDLLILRAEDDAVEYYDPQGMDIHSERAIEVPDQPGRALFSYNTDYYVYDSGTVSFEKVTGVEGGTNFWDGKFVELGSPDWPGLTFVAAGRHGNIEYYNAATGIAHAKPASYSAPTLIQSIHNGPDGKIYVAGYMSGFTAYDPIVGSLSETNTLGQVESSAIRDGHMLLGAYAGSRILDFDPTLPWSESNPTQLFDLRPYAQDRPFAMQYAEDRDQLFVGNVPVPSSLQGALAVYDFQSDELEVMGNLIPNQSIVSLLYKDGLLYGGTTIFGGLGTSGPAEQEGKLFIYDPEIREVVFQTVPVQGRKGVTGLNVGPDGLIWGVAEDHIFTFDSASRKIVSSIAKLRRYKEGGTVWTYGFLQPGLDGNMYGTSRGQFFMVKPETMEFMLLNGNYGNYLQRDDYGSFYFSDNSSDLWKYTPPYGENMMELLTALKSARNKLQATTTGEQIGQVPIAPKQALQNAWDAANNVKSALYDDPQAIRSATDALNAAMVQFDLAIVTLRDVALHADNTETIRGESVTLSVYGITSLETPADVTFSEIEYKTVDPMVVDVAPDGTVTGRAAGTAAVWAEAVSQGVKYTTSPIEIQVVVSAESIRAWIDIYEGDGQLKHALAQQLRANLEQALHHKEMGNMEQSYKHLDDLVKHLNNPEKNSAVEEVAKATLEEDVAALKAIWSE</sequence>
<dbReference type="Gene3D" id="2.130.10.10">
    <property type="entry name" value="YVTN repeat-like/Quinoprotein amine dehydrogenase"/>
    <property type="match status" value="1"/>
</dbReference>
<reference evidence="3 4" key="1">
    <citation type="submission" date="2019-05" db="EMBL/GenBank/DDBJ databases">
        <authorList>
            <person name="Narsing Rao M.P."/>
            <person name="Li W.J."/>
        </authorList>
    </citation>
    <scope>NUCLEOTIDE SEQUENCE [LARGE SCALE GENOMIC DNA]</scope>
    <source>
        <strain evidence="3 4">SYSU_K30003</strain>
    </source>
</reference>
<comment type="caution">
    <text evidence="3">The sequence shown here is derived from an EMBL/GenBank/DDBJ whole genome shotgun (WGS) entry which is preliminary data.</text>
</comment>
<evidence type="ECO:0000313" key="3">
    <source>
        <dbReference type="EMBL" id="TLS52448.1"/>
    </source>
</evidence>
<feature type="chain" id="PRO_5038774197" description="FIMAH domain-containing protein" evidence="1">
    <location>
        <begin position="31"/>
        <end position="1396"/>
    </location>
</feature>
<dbReference type="SUPFAM" id="SSF50998">
    <property type="entry name" value="Quinoprotein alcohol dehydrogenase-like"/>
    <property type="match status" value="1"/>
</dbReference>
<accession>A0A5R9GGE0</accession>
<dbReference type="Gene3D" id="2.60.120.260">
    <property type="entry name" value="Galactose-binding domain-like"/>
    <property type="match status" value="3"/>
</dbReference>
<dbReference type="InterPro" id="IPR054470">
    <property type="entry name" value="FIMAH_dom"/>
</dbReference>
<evidence type="ECO:0000313" key="4">
    <source>
        <dbReference type="Proteomes" id="UP000309676"/>
    </source>
</evidence>